<dbReference type="Gene3D" id="3.40.50.1100">
    <property type="match status" value="2"/>
</dbReference>
<gene>
    <name evidence="12" type="ORF">J2736_005672</name>
</gene>
<dbReference type="Pfam" id="PF00291">
    <property type="entry name" value="PALP"/>
    <property type="match status" value="1"/>
</dbReference>
<dbReference type="NCBIfam" id="TIGR01136">
    <property type="entry name" value="cysKM"/>
    <property type="match status" value="1"/>
</dbReference>
<evidence type="ECO:0000313" key="13">
    <source>
        <dbReference type="Proteomes" id="UP001267290"/>
    </source>
</evidence>
<dbReference type="EMBL" id="JAVDSB010000016">
    <property type="protein sequence ID" value="MDR6554443.1"/>
    <property type="molecule type" value="Genomic_DNA"/>
</dbReference>
<evidence type="ECO:0000256" key="9">
    <source>
        <dbReference type="ARBA" id="ARBA00047931"/>
    </source>
</evidence>
<dbReference type="SUPFAM" id="SSF53686">
    <property type="entry name" value="Tryptophan synthase beta subunit-like PLP-dependent enzymes"/>
    <property type="match status" value="1"/>
</dbReference>
<protein>
    <recommendedName>
        <fullName evidence="4 10">Cysteine synthase</fullName>
        <ecNumber evidence="4 10">2.5.1.47</ecNumber>
    </recommendedName>
</protein>
<keyword evidence="6 10" id="KW-0808">Transferase</keyword>
<dbReference type="PANTHER" id="PTHR10314">
    <property type="entry name" value="CYSTATHIONINE BETA-SYNTHASE"/>
    <property type="match status" value="1"/>
</dbReference>
<dbReference type="InterPro" id="IPR036052">
    <property type="entry name" value="TrpB-like_PALP_sf"/>
</dbReference>
<proteinExistence type="inferred from homology"/>
<evidence type="ECO:0000256" key="3">
    <source>
        <dbReference type="ARBA" id="ARBA00007103"/>
    </source>
</evidence>
<sequence length="312" mass="33342">MPNIYNNLTELIGNTPLLELWNFNKQQGLEARIIAKLEYFNPAGSVKDRIGYGMLKDAERRGKIKQDTVIIEPTSGNTGIGLAFAAAALGYRLIIVLPDSFSEERRKIIRALGAELVLTPAAEGMQGAIRKAKELAAQLPSAYIPQQFSNPANPEIHRATTAEEIWRDTGGQVDIFVAGVGSGGTITGVGEILKQRHSDVQIVAVEPAGSPVLSGGKRGVHQIQGIGAGFVPDNFNRDIVDEILSVSNEAAMETARQLAKSEGLLVGISSGAAAYAAVQLAKRPENKGKTIVVILPDTGERYLSSALFTELE</sequence>
<comment type="similarity">
    <text evidence="3 10">Belongs to the cysteine synthase/cystathionine beta-synthase family.</text>
</comment>
<dbReference type="NCBIfam" id="TIGR01139">
    <property type="entry name" value="cysK"/>
    <property type="match status" value="1"/>
</dbReference>
<evidence type="ECO:0000256" key="4">
    <source>
        <dbReference type="ARBA" id="ARBA00012681"/>
    </source>
</evidence>
<name>A0ABU1P3X1_9BACL</name>
<feature type="domain" description="Tryptophan synthase beta chain-like PALP" evidence="11">
    <location>
        <begin position="9"/>
        <end position="297"/>
    </location>
</feature>
<evidence type="ECO:0000256" key="2">
    <source>
        <dbReference type="ARBA" id="ARBA00004962"/>
    </source>
</evidence>
<comment type="cofactor">
    <cofactor evidence="1 10">
        <name>pyridoxal 5'-phosphate</name>
        <dbReference type="ChEBI" id="CHEBI:597326"/>
    </cofactor>
</comment>
<comment type="caution">
    <text evidence="12">The sequence shown here is derived from an EMBL/GenBank/DDBJ whole genome shotgun (WGS) entry which is preliminary data.</text>
</comment>
<dbReference type="Proteomes" id="UP001267290">
    <property type="component" value="Unassembled WGS sequence"/>
</dbReference>
<comment type="catalytic activity">
    <reaction evidence="9 10">
        <text>O-acetyl-L-serine + hydrogen sulfide = L-cysteine + acetate</text>
        <dbReference type="Rhea" id="RHEA:14829"/>
        <dbReference type="ChEBI" id="CHEBI:29919"/>
        <dbReference type="ChEBI" id="CHEBI:30089"/>
        <dbReference type="ChEBI" id="CHEBI:35235"/>
        <dbReference type="ChEBI" id="CHEBI:58340"/>
        <dbReference type="EC" id="2.5.1.47"/>
    </reaction>
</comment>
<dbReference type="InterPro" id="IPR050214">
    <property type="entry name" value="Cys_Synth/Cystath_Beta-Synth"/>
</dbReference>
<evidence type="ECO:0000256" key="5">
    <source>
        <dbReference type="ARBA" id="ARBA00022605"/>
    </source>
</evidence>
<organism evidence="12 13">
    <name type="scientific">Paenibacillus qinlingensis</name>
    <dbReference type="NCBI Taxonomy" id="1837343"/>
    <lineage>
        <taxon>Bacteria</taxon>
        <taxon>Bacillati</taxon>
        <taxon>Bacillota</taxon>
        <taxon>Bacilli</taxon>
        <taxon>Bacillales</taxon>
        <taxon>Paenibacillaceae</taxon>
        <taxon>Paenibacillus</taxon>
    </lineage>
</organism>
<evidence type="ECO:0000256" key="1">
    <source>
        <dbReference type="ARBA" id="ARBA00001933"/>
    </source>
</evidence>
<keyword evidence="13" id="KW-1185">Reference proteome</keyword>
<evidence type="ECO:0000259" key="11">
    <source>
        <dbReference type="Pfam" id="PF00291"/>
    </source>
</evidence>
<dbReference type="InterPro" id="IPR005859">
    <property type="entry name" value="CysK"/>
</dbReference>
<dbReference type="InterPro" id="IPR005856">
    <property type="entry name" value="Cys_synth"/>
</dbReference>
<dbReference type="InterPro" id="IPR001216">
    <property type="entry name" value="P-phosphate_BS"/>
</dbReference>
<accession>A0ABU1P3X1</accession>
<dbReference type="PROSITE" id="PS00901">
    <property type="entry name" value="CYS_SYNTHASE"/>
    <property type="match status" value="1"/>
</dbReference>
<keyword evidence="7 10" id="KW-0663">Pyridoxal phosphate</keyword>
<keyword evidence="8 10" id="KW-0198">Cysteine biosynthesis</keyword>
<comment type="pathway">
    <text evidence="2">Amino-acid biosynthesis; L-cysteine biosynthesis; L-cysteine from L-serine: step 2/2.</text>
</comment>
<dbReference type="EC" id="2.5.1.47" evidence="4 10"/>
<dbReference type="RefSeq" id="WP_310501875.1">
    <property type="nucleotide sequence ID" value="NZ_JAVDSB010000016.1"/>
</dbReference>
<keyword evidence="5 10" id="KW-0028">Amino-acid biosynthesis</keyword>
<dbReference type="InterPro" id="IPR001926">
    <property type="entry name" value="TrpB-like_PALP"/>
</dbReference>
<dbReference type="GO" id="GO:0004124">
    <property type="term" value="F:cysteine synthase activity"/>
    <property type="evidence" value="ECO:0007669"/>
    <property type="project" value="UniProtKB-EC"/>
</dbReference>
<evidence type="ECO:0000256" key="10">
    <source>
        <dbReference type="RuleBase" id="RU003985"/>
    </source>
</evidence>
<evidence type="ECO:0000256" key="6">
    <source>
        <dbReference type="ARBA" id="ARBA00022679"/>
    </source>
</evidence>
<evidence type="ECO:0000256" key="7">
    <source>
        <dbReference type="ARBA" id="ARBA00022898"/>
    </source>
</evidence>
<reference evidence="12 13" key="1">
    <citation type="submission" date="2023-07" db="EMBL/GenBank/DDBJ databases">
        <title>Sorghum-associated microbial communities from plants grown in Nebraska, USA.</title>
        <authorList>
            <person name="Schachtman D."/>
        </authorList>
    </citation>
    <scope>NUCLEOTIDE SEQUENCE [LARGE SCALE GENOMIC DNA]</scope>
    <source>
        <strain evidence="12 13">CC258</strain>
    </source>
</reference>
<evidence type="ECO:0000313" key="12">
    <source>
        <dbReference type="EMBL" id="MDR6554443.1"/>
    </source>
</evidence>
<evidence type="ECO:0000256" key="8">
    <source>
        <dbReference type="ARBA" id="ARBA00023192"/>
    </source>
</evidence>
<dbReference type="CDD" id="cd01561">
    <property type="entry name" value="CBS_like"/>
    <property type="match status" value="1"/>
</dbReference>